<dbReference type="InterPro" id="IPR029058">
    <property type="entry name" value="AB_hydrolase_fold"/>
</dbReference>
<evidence type="ECO:0000313" key="4">
    <source>
        <dbReference type="Proteomes" id="UP001500603"/>
    </source>
</evidence>
<keyword evidence="1" id="KW-1133">Transmembrane helix</keyword>
<evidence type="ECO:0000313" key="3">
    <source>
        <dbReference type="EMBL" id="GAA5059155.1"/>
    </source>
</evidence>
<dbReference type="RefSeq" id="WP_345496994.1">
    <property type="nucleotide sequence ID" value="NZ_BAABJM010000003.1"/>
</dbReference>
<dbReference type="EMBL" id="BAABJM010000003">
    <property type="protein sequence ID" value="GAA5059155.1"/>
    <property type="molecule type" value="Genomic_DNA"/>
</dbReference>
<name>A0ABP9KL70_9NOCA</name>
<protein>
    <recommendedName>
        <fullName evidence="2">AB hydrolase-1 domain-containing protein</fullName>
    </recommendedName>
</protein>
<reference evidence="4" key="1">
    <citation type="journal article" date="2019" name="Int. J. Syst. Evol. Microbiol.">
        <title>The Global Catalogue of Microorganisms (GCM) 10K type strain sequencing project: providing services to taxonomists for standard genome sequencing and annotation.</title>
        <authorList>
            <consortium name="The Broad Institute Genomics Platform"/>
            <consortium name="The Broad Institute Genome Sequencing Center for Infectious Disease"/>
            <person name="Wu L."/>
            <person name="Ma J."/>
        </authorList>
    </citation>
    <scope>NUCLEOTIDE SEQUENCE [LARGE SCALE GENOMIC DNA]</scope>
    <source>
        <strain evidence="4">JCM 18298</strain>
    </source>
</reference>
<keyword evidence="4" id="KW-1185">Reference proteome</keyword>
<dbReference type="Proteomes" id="UP001500603">
    <property type="component" value="Unassembled WGS sequence"/>
</dbReference>
<dbReference type="InterPro" id="IPR000073">
    <property type="entry name" value="AB_hydrolase_1"/>
</dbReference>
<evidence type="ECO:0000259" key="2">
    <source>
        <dbReference type="Pfam" id="PF12697"/>
    </source>
</evidence>
<feature type="transmembrane region" description="Helical" evidence="1">
    <location>
        <begin position="42"/>
        <end position="61"/>
    </location>
</feature>
<proteinExistence type="predicted"/>
<keyword evidence="1" id="KW-0812">Transmembrane</keyword>
<dbReference type="SUPFAM" id="SSF53474">
    <property type="entry name" value="alpha/beta-Hydrolases"/>
    <property type="match status" value="1"/>
</dbReference>
<organism evidence="3 4">
    <name type="scientific">Nocardia callitridis</name>
    <dbReference type="NCBI Taxonomy" id="648753"/>
    <lineage>
        <taxon>Bacteria</taxon>
        <taxon>Bacillati</taxon>
        <taxon>Actinomycetota</taxon>
        <taxon>Actinomycetes</taxon>
        <taxon>Mycobacteriales</taxon>
        <taxon>Nocardiaceae</taxon>
        <taxon>Nocardia</taxon>
    </lineage>
</organism>
<gene>
    <name evidence="3" type="ORF">GCM10023318_39340</name>
</gene>
<comment type="caution">
    <text evidence="3">The sequence shown here is derived from an EMBL/GenBank/DDBJ whole genome shotgun (WGS) entry which is preliminary data.</text>
</comment>
<dbReference type="Gene3D" id="3.40.50.1820">
    <property type="entry name" value="alpha/beta hydrolase"/>
    <property type="match status" value="1"/>
</dbReference>
<keyword evidence="1" id="KW-0472">Membrane</keyword>
<accession>A0ABP9KL70</accession>
<evidence type="ECO:0000256" key="1">
    <source>
        <dbReference type="SAM" id="Phobius"/>
    </source>
</evidence>
<dbReference type="Pfam" id="PF12697">
    <property type="entry name" value="Abhydrolase_6"/>
    <property type="match status" value="1"/>
</dbReference>
<feature type="domain" description="AB hydrolase-1" evidence="2">
    <location>
        <begin position="89"/>
        <end position="357"/>
    </location>
</feature>
<sequence length="395" mass="43561">MAPMDYRHPSTVSDWDDARRRARLRETRFGQGWRTLHRTRKAVLRVAVLLLAGLVLFGQYWRHDILPEQARLARTEPAILPVAPPVAPADWDTVVVDMVGLGGLDASDTAAALPSLRRMGVVWAIRYDNQGIDTKVIADLIIRAAELSGLRNVVLVGHSMGGVIALEVAKHIHLHSDRRLVGVVLDCTPVDLNAVRSESRSRGEEMLRWAGWLPGARESRTLRALVETYARRDQFVDKSEPLPGVRFDALRKTVQQVLREKIFSRDAASNGLIEAQFTAIVAGGAVGDLRALAEGVDGKPRPAIVFVRPHDAARDRVVDDVYSHRVLIEQSGGIEGTLSVVLSRHTEHANPLQRPQAYNTIIGQQVVPFIQQFQKQVRATGTAAAPQAPSVRAPR</sequence>